<dbReference type="GO" id="GO:0008209">
    <property type="term" value="P:androgen metabolic process"/>
    <property type="evidence" value="ECO:0007669"/>
    <property type="project" value="TreeGrafter"/>
</dbReference>
<name>A0A195FSS1_9HYME</name>
<evidence type="ECO:0000256" key="13">
    <source>
        <dbReference type="ARBA" id="ARBA00052095"/>
    </source>
</evidence>
<keyword evidence="2" id="KW-0560">Oxidoreductase</keyword>
<protein>
    <recommendedName>
        <fullName evidence="16">3-hydroxyacyl-CoA dehydrogenase type-2</fullName>
        <ecNumber evidence="3">1.1.1.53</ecNumber>
        <ecNumber evidence="4">1.1.1.62</ecNumber>
    </recommendedName>
    <alternativeName>
        <fullName evidence="18">3-hydroxyacyl-CoA dehydrogenase type II</fullName>
    </alternativeName>
    <alternativeName>
        <fullName evidence="19">Mitochondrial ribonuclease P protein 2</fullName>
    </alternativeName>
    <alternativeName>
        <fullName evidence="17">Type II HADH</fullName>
    </alternativeName>
</protein>
<comment type="catalytic activity">
    <reaction evidence="13">
        <text>5alpha-pregnan-20beta-ol-3-one + NAD(+) = 5alpha-pregnane-3,20-dione + NADH + H(+)</text>
        <dbReference type="Rhea" id="RHEA:42008"/>
        <dbReference type="ChEBI" id="CHEBI:15378"/>
        <dbReference type="ChEBI" id="CHEBI:28952"/>
        <dbReference type="ChEBI" id="CHEBI:57540"/>
        <dbReference type="ChEBI" id="CHEBI:57945"/>
        <dbReference type="ChEBI" id="CHEBI:78594"/>
    </reaction>
    <physiologicalReaction direction="left-to-right" evidence="13">
        <dbReference type="Rhea" id="RHEA:42009"/>
    </physiologicalReaction>
</comment>
<dbReference type="EC" id="1.1.1.53" evidence="3"/>
<comment type="catalytic activity">
    <reaction evidence="5">
        <text>17beta-estradiol + NAD(+) = estrone + NADH + H(+)</text>
        <dbReference type="Rhea" id="RHEA:24612"/>
        <dbReference type="ChEBI" id="CHEBI:15378"/>
        <dbReference type="ChEBI" id="CHEBI:16469"/>
        <dbReference type="ChEBI" id="CHEBI:17263"/>
        <dbReference type="ChEBI" id="CHEBI:57540"/>
        <dbReference type="ChEBI" id="CHEBI:57945"/>
        <dbReference type="EC" id="1.1.1.62"/>
    </reaction>
    <physiologicalReaction direction="left-to-right" evidence="5">
        <dbReference type="Rhea" id="RHEA:24613"/>
    </physiologicalReaction>
</comment>
<gene>
    <name evidence="21" type="ORF">ALC56_01751</name>
</gene>
<evidence type="ECO:0000256" key="12">
    <source>
        <dbReference type="ARBA" id="ARBA00051831"/>
    </source>
</evidence>
<proteinExistence type="inferred from homology"/>
<dbReference type="PANTHER" id="PTHR43658">
    <property type="entry name" value="SHORT-CHAIN DEHYDROGENASE/REDUCTASE"/>
    <property type="match status" value="1"/>
</dbReference>
<dbReference type="PROSITE" id="PS00061">
    <property type="entry name" value="ADH_SHORT"/>
    <property type="match status" value="1"/>
</dbReference>
<comment type="catalytic activity">
    <reaction evidence="7">
        <text>5alpha-androstane-3alpha,17beta-diol + NAD(+) = 17beta-hydroxy-5alpha-androstan-3-one + NADH + H(+)</text>
        <dbReference type="Rhea" id="RHEA:42004"/>
        <dbReference type="ChEBI" id="CHEBI:15378"/>
        <dbReference type="ChEBI" id="CHEBI:16330"/>
        <dbReference type="ChEBI" id="CHEBI:36713"/>
        <dbReference type="ChEBI" id="CHEBI:57540"/>
        <dbReference type="ChEBI" id="CHEBI:57945"/>
        <dbReference type="EC" id="1.1.1.53"/>
    </reaction>
    <physiologicalReaction direction="right-to-left" evidence="7">
        <dbReference type="Rhea" id="RHEA:42006"/>
    </physiologicalReaction>
</comment>
<dbReference type="Pfam" id="PF00106">
    <property type="entry name" value="adh_short"/>
    <property type="match status" value="1"/>
</dbReference>
<evidence type="ECO:0000256" key="6">
    <source>
        <dbReference type="ARBA" id="ARBA00050141"/>
    </source>
</evidence>
<dbReference type="PRINTS" id="PR00081">
    <property type="entry name" value="GDHRDH"/>
</dbReference>
<comment type="catalytic activity">
    <reaction evidence="11">
        <text>3beta,7beta-dihydroxy-5beta-cholan-24-oate + NAD(+) = 3beta-hydroxy-7-oxo-5beta-cholan-24-oate + NADH + H(+)</text>
        <dbReference type="Rhea" id="RHEA:42024"/>
        <dbReference type="ChEBI" id="CHEBI:15378"/>
        <dbReference type="ChEBI" id="CHEBI:57540"/>
        <dbReference type="ChEBI" id="CHEBI:57945"/>
        <dbReference type="ChEBI" id="CHEBI:78602"/>
        <dbReference type="ChEBI" id="CHEBI:78603"/>
    </reaction>
    <physiologicalReaction direction="left-to-right" evidence="11">
        <dbReference type="Rhea" id="RHEA:42025"/>
    </physiologicalReaction>
</comment>
<evidence type="ECO:0000256" key="9">
    <source>
        <dbReference type="ARBA" id="ARBA00050927"/>
    </source>
</evidence>
<evidence type="ECO:0000256" key="18">
    <source>
        <dbReference type="ARBA" id="ARBA00082293"/>
    </source>
</evidence>
<evidence type="ECO:0000256" key="10">
    <source>
        <dbReference type="ARBA" id="ARBA00051004"/>
    </source>
</evidence>
<evidence type="ECO:0000256" key="4">
    <source>
        <dbReference type="ARBA" id="ARBA00024072"/>
    </source>
</evidence>
<dbReference type="EMBL" id="KQ981276">
    <property type="protein sequence ID" value="KYN43491.1"/>
    <property type="molecule type" value="Genomic_DNA"/>
</dbReference>
<evidence type="ECO:0000256" key="7">
    <source>
        <dbReference type="ARBA" id="ARBA00050365"/>
    </source>
</evidence>
<dbReference type="InterPro" id="IPR020904">
    <property type="entry name" value="Sc_DH/Rdtase_CS"/>
</dbReference>
<evidence type="ECO:0000256" key="19">
    <source>
        <dbReference type="ARBA" id="ARBA00082399"/>
    </source>
</evidence>
<dbReference type="Proteomes" id="UP000078541">
    <property type="component" value="Unassembled WGS sequence"/>
</dbReference>
<dbReference type="PANTHER" id="PTHR43658:SF8">
    <property type="entry name" value="17-BETA-HYDROXYSTEROID DEHYDROGENASE 14-RELATED"/>
    <property type="match status" value="1"/>
</dbReference>
<comment type="similarity">
    <text evidence="1 20">Belongs to the short-chain dehydrogenases/reductases (SDR) family.</text>
</comment>
<evidence type="ECO:0000256" key="17">
    <source>
        <dbReference type="ARBA" id="ARBA00079624"/>
    </source>
</evidence>
<reference evidence="21 22" key="1">
    <citation type="submission" date="2016-03" db="EMBL/GenBank/DDBJ databases">
        <title>Trachymyrmex septentrionalis WGS genome.</title>
        <authorList>
            <person name="Nygaard S."/>
            <person name="Hu H."/>
            <person name="Boomsma J."/>
            <person name="Zhang G."/>
        </authorList>
    </citation>
    <scope>NUCLEOTIDE SEQUENCE [LARGE SCALE GENOMIC DNA]</scope>
    <source>
        <strain evidence="21">Tsep2-gDNA-1</strain>
        <tissue evidence="21">Whole body</tissue>
    </source>
</reference>
<comment type="catalytic activity">
    <reaction evidence="12">
        <text>ursodeoxycholate + NAD(+) = 7-oxolithocholate + NADH + H(+)</text>
        <dbReference type="Rhea" id="RHEA:42028"/>
        <dbReference type="ChEBI" id="CHEBI:15378"/>
        <dbReference type="ChEBI" id="CHEBI:57540"/>
        <dbReference type="ChEBI" id="CHEBI:57945"/>
        <dbReference type="ChEBI" id="CHEBI:78604"/>
        <dbReference type="ChEBI" id="CHEBI:78605"/>
    </reaction>
    <physiologicalReaction direction="left-to-right" evidence="12">
        <dbReference type="Rhea" id="RHEA:42029"/>
    </physiologicalReaction>
</comment>
<comment type="catalytic activity">
    <reaction evidence="8">
        <text>17beta-hydroxy-5alpha-androstan-3-one + NAD(+) = 5alpha-androstan-3,17-dione + NADH + H(+)</text>
        <dbReference type="Rhea" id="RHEA:41992"/>
        <dbReference type="ChEBI" id="CHEBI:15378"/>
        <dbReference type="ChEBI" id="CHEBI:15994"/>
        <dbReference type="ChEBI" id="CHEBI:16330"/>
        <dbReference type="ChEBI" id="CHEBI:57540"/>
        <dbReference type="ChEBI" id="CHEBI:57945"/>
    </reaction>
    <physiologicalReaction direction="left-to-right" evidence="8">
        <dbReference type="Rhea" id="RHEA:41993"/>
    </physiologicalReaction>
</comment>
<dbReference type="InterPro" id="IPR002347">
    <property type="entry name" value="SDR_fam"/>
</dbReference>
<evidence type="ECO:0000256" key="3">
    <source>
        <dbReference type="ARBA" id="ARBA00024071"/>
    </source>
</evidence>
<evidence type="ECO:0000313" key="22">
    <source>
        <dbReference type="Proteomes" id="UP000078541"/>
    </source>
</evidence>
<evidence type="ECO:0000256" key="11">
    <source>
        <dbReference type="ARBA" id="ARBA00051637"/>
    </source>
</evidence>
<evidence type="ECO:0000256" key="2">
    <source>
        <dbReference type="ARBA" id="ARBA00023002"/>
    </source>
</evidence>
<evidence type="ECO:0000313" key="21">
    <source>
        <dbReference type="EMBL" id="KYN43491.1"/>
    </source>
</evidence>
<comment type="catalytic activity">
    <reaction evidence="9">
        <text>cortisol + NAD(+) = 11beta,17alpha-dihydroxypregn-4-ene-3,20,21-trione + NADH + H(+)</text>
        <dbReference type="Rhea" id="RHEA:42012"/>
        <dbReference type="ChEBI" id="CHEBI:15378"/>
        <dbReference type="ChEBI" id="CHEBI:17650"/>
        <dbReference type="ChEBI" id="CHEBI:57540"/>
        <dbReference type="ChEBI" id="CHEBI:57945"/>
        <dbReference type="ChEBI" id="CHEBI:78595"/>
    </reaction>
    <physiologicalReaction direction="left-to-right" evidence="9">
        <dbReference type="Rhea" id="RHEA:42013"/>
    </physiologicalReaction>
</comment>
<accession>A0A195FSS1</accession>
<evidence type="ECO:0000256" key="5">
    <source>
        <dbReference type="ARBA" id="ARBA00049381"/>
    </source>
</evidence>
<evidence type="ECO:0000256" key="16">
    <source>
        <dbReference type="ARBA" id="ARBA00072938"/>
    </source>
</evidence>
<sequence length="203" mass="22126">MDVTSESDVQAALDLTKQRFGKLDVLVNAAGIGLVFKTYNSDKKLPHKLEDFTRIIEVNTIGTFNVIRLSVGLMIENSPNQNGQRGVIVNTASIAAFDGQIGNAAYSASKGAIVGMTLPIARDLSKDGIRIVTIAPGLFDTPLLKTLPEKVRIFLAKSIPFPQRLGNPDEFAMLVQQVVENPLLNGETIRLDGALRINYLKDY</sequence>
<dbReference type="GO" id="GO:0047044">
    <property type="term" value="F:androstan-3-alpha,17-beta-diol dehydrogenase (NAD+) activity"/>
    <property type="evidence" value="ECO:0007669"/>
    <property type="project" value="UniProtKB-EC"/>
</dbReference>
<organism evidence="21 22">
    <name type="scientific">Trachymyrmex septentrionalis</name>
    <dbReference type="NCBI Taxonomy" id="34720"/>
    <lineage>
        <taxon>Eukaryota</taxon>
        <taxon>Metazoa</taxon>
        <taxon>Ecdysozoa</taxon>
        <taxon>Arthropoda</taxon>
        <taxon>Hexapoda</taxon>
        <taxon>Insecta</taxon>
        <taxon>Pterygota</taxon>
        <taxon>Neoptera</taxon>
        <taxon>Endopterygota</taxon>
        <taxon>Hymenoptera</taxon>
        <taxon>Apocrita</taxon>
        <taxon>Aculeata</taxon>
        <taxon>Formicoidea</taxon>
        <taxon>Formicidae</taxon>
        <taxon>Myrmicinae</taxon>
        <taxon>Trachymyrmex</taxon>
    </lineage>
</organism>
<evidence type="ECO:0000256" key="1">
    <source>
        <dbReference type="ARBA" id="ARBA00006484"/>
    </source>
</evidence>
<dbReference type="FunFam" id="3.40.50.720:FF:000215">
    <property type="entry name" value="3-hydroxyacyl-CoA dehydrogenase type-2"/>
    <property type="match status" value="1"/>
</dbReference>
<evidence type="ECO:0000256" key="14">
    <source>
        <dbReference type="ARBA" id="ARBA00052417"/>
    </source>
</evidence>
<dbReference type="Gene3D" id="3.40.50.720">
    <property type="entry name" value="NAD(P)-binding Rossmann-like Domain"/>
    <property type="match status" value="1"/>
</dbReference>
<comment type="catalytic activity">
    <reaction evidence="15">
        <text>11-dehydrocorticosterone + NAD(+) = pregn-4-ene-3,11,20,21-tetraone + NADH + H(+)</text>
        <dbReference type="Rhea" id="RHEA:42020"/>
        <dbReference type="ChEBI" id="CHEBI:15378"/>
        <dbReference type="ChEBI" id="CHEBI:57540"/>
        <dbReference type="ChEBI" id="CHEBI:57945"/>
        <dbReference type="ChEBI" id="CHEBI:78600"/>
        <dbReference type="ChEBI" id="CHEBI:78601"/>
    </reaction>
    <physiologicalReaction direction="left-to-right" evidence="15">
        <dbReference type="Rhea" id="RHEA:42021"/>
    </physiologicalReaction>
</comment>
<dbReference type="STRING" id="34720.A0A195FSS1"/>
<dbReference type="AlphaFoldDB" id="A0A195FSS1"/>
<keyword evidence="22" id="KW-1185">Reference proteome</keyword>
<dbReference type="GO" id="GO:0004303">
    <property type="term" value="F:estradiol 17-beta-dehydrogenase [NAD(P)+] activity"/>
    <property type="evidence" value="ECO:0007669"/>
    <property type="project" value="UniProtKB-EC"/>
</dbReference>
<comment type="catalytic activity">
    <reaction evidence="6">
        <text>a (3S)-3-hydroxyacyl-CoA + NAD(+) = a 3-oxoacyl-CoA + NADH + H(+)</text>
        <dbReference type="Rhea" id="RHEA:22432"/>
        <dbReference type="ChEBI" id="CHEBI:15378"/>
        <dbReference type="ChEBI" id="CHEBI:57318"/>
        <dbReference type="ChEBI" id="CHEBI:57540"/>
        <dbReference type="ChEBI" id="CHEBI:57945"/>
        <dbReference type="ChEBI" id="CHEBI:90726"/>
        <dbReference type="EC" id="1.1.1.35"/>
    </reaction>
    <physiologicalReaction direction="left-to-right" evidence="6">
        <dbReference type="Rhea" id="RHEA:22433"/>
    </physiologicalReaction>
    <physiologicalReaction direction="right-to-left" evidence="6">
        <dbReference type="Rhea" id="RHEA:22434"/>
    </physiologicalReaction>
</comment>
<evidence type="ECO:0000256" key="8">
    <source>
        <dbReference type="ARBA" id="ARBA00050435"/>
    </source>
</evidence>
<dbReference type="SUPFAM" id="SSF51735">
    <property type="entry name" value="NAD(P)-binding Rossmann-fold domains"/>
    <property type="match status" value="1"/>
</dbReference>
<dbReference type="GO" id="GO:0008210">
    <property type="term" value="P:estrogen metabolic process"/>
    <property type="evidence" value="ECO:0007669"/>
    <property type="project" value="TreeGrafter"/>
</dbReference>
<comment type="catalytic activity">
    <reaction evidence="10">
        <text>(3S)-3-hydroxybutanoyl-CoA + NAD(+) = acetoacetyl-CoA + NADH + H(+)</text>
        <dbReference type="Rhea" id="RHEA:30799"/>
        <dbReference type="ChEBI" id="CHEBI:15378"/>
        <dbReference type="ChEBI" id="CHEBI:57286"/>
        <dbReference type="ChEBI" id="CHEBI:57316"/>
        <dbReference type="ChEBI" id="CHEBI:57540"/>
        <dbReference type="ChEBI" id="CHEBI:57945"/>
    </reaction>
    <physiologicalReaction direction="left-to-right" evidence="10">
        <dbReference type="Rhea" id="RHEA:30800"/>
    </physiologicalReaction>
    <physiologicalReaction direction="right-to-left" evidence="10">
        <dbReference type="Rhea" id="RHEA:30801"/>
    </physiologicalReaction>
</comment>
<dbReference type="PRINTS" id="PR00080">
    <property type="entry name" value="SDRFAMILY"/>
</dbReference>
<dbReference type="GO" id="GO:0005739">
    <property type="term" value="C:mitochondrion"/>
    <property type="evidence" value="ECO:0007669"/>
    <property type="project" value="TreeGrafter"/>
</dbReference>
<dbReference type="InterPro" id="IPR036291">
    <property type="entry name" value="NAD(P)-bd_dom_sf"/>
</dbReference>
<dbReference type="GO" id="GO:0003857">
    <property type="term" value="F:(3S)-3-hydroxyacyl-CoA dehydrogenase (NAD+) activity"/>
    <property type="evidence" value="ECO:0007669"/>
    <property type="project" value="UniProtKB-EC"/>
</dbReference>
<dbReference type="GO" id="GO:0006631">
    <property type="term" value="P:fatty acid metabolic process"/>
    <property type="evidence" value="ECO:0007669"/>
    <property type="project" value="TreeGrafter"/>
</dbReference>
<comment type="catalytic activity">
    <reaction evidence="14">
        <text>cortisone + NAD(+) = 17alpha-hydroxypregn-4-en-3,11,20-trione-21-al + NADH + H(+)</text>
        <dbReference type="Rhea" id="RHEA:42016"/>
        <dbReference type="ChEBI" id="CHEBI:15378"/>
        <dbReference type="ChEBI" id="CHEBI:16962"/>
        <dbReference type="ChEBI" id="CHEBI:57540"/>
        <dbReference type="ChEBI" id="CHEBI:57945"/>
        <dbReference type="ChEBI" id="CHEBI:78596"/>
    </reaction>
    <physiologicalReaction direction="left-to-right" evidence="14">
        <dbReference type="Rhea" id="RHEA:42017"/>
    </physiologicalReaction>
</comment>
<evidence type="ECO:0000256" key="20">
    <source>
        <dbReference type="RuleBase" id="RU000363"/>
    </source>
</evidence>
<dbReference type="EC" id="1.1.1.62" evidence="4"/>
<evidence type="ECO:0000256" key="15">
    <source>
        <dbReference type="ARBA" id="ARBA00052668"/>
    </source>
</evidence>